<evidence type="ECO:0008006" key="6">
    <source>
        <dbReference type="Google" id="ProtNLM"/>
    </source>
</evidence>
<dbReference type="InterPro" id="IPR012429">
    <property type="entry name" value="HGSNAT_cat"/>
</dbReference>
<feature type="domain" description="DUF418" evidence="2">
    <location>
        <begin position="229"/>
        <end position="383"/>
    </location>
</feature>
<feature type="transmembrane region" description="Helical" evidence="1">
    <location>
        <begin position="278"/>
        <end position="298"/>
    </location>
</feature>
<evidence type="ECO:0000259" key="2">
    <source>
        <dbReference type="Pfam" id="PF04235"/>
    </source>
</evidence>
<feature type="transmembrane region" description="Helical" evidence="1">
    <location>
        <begin position="207"/>
        <end position="230"/>
    </location>
</feature>
<feature type="transmembrane region" description="Helical" evidence="1">
    <location>
        <begin position="93"/>
        <end position="114"/>
    </location>
</feature>
<dbReference type="Proteomes" id="UP000236000">
    <property type="component" value="Unassembled WGS sequence"/>
</dbReference>
<reference evidence="4 5" key="1">
    <citation type="journal article" date="2017" name="BMC Genomics">
        <title>Genome sequencing of 39 Akkermansia muciniphila isolates reveals its population structure, genomic and functional diverisity, and global distribution in mammalian gut microbiotas.</title>
        <authorList>
            <person name="Guo X."/>
            <person name="Li S."/>
            <person name="Zhang J."/>
            <person name="Wu F."/>
            <person name="Li X."/>
            <person name="Wu D."/>
            <person name="Zhang M."/>
            <person name="Ou Z."/>
            <person name="Jie Z."/>
            <person name="Yan Q."/>
            <person name="Li P."/>
            <person name="Yi J."/>
            <person name="Peng Y."/>
        </authorList>
    </citation>
    <scope>NUCLEOTIDE SEQUENCE [LARGE SCALE GENOMIC DNA]</scope>
    <source>
        <strain evidence="4 5">GP24</strain>
    </source>
</reference>
<dbReference type="InterPro" id="IPR052529">
    <property type="entry name" value="Bact_Transport_Assoc"/>
</dbReference>
<evidence type="ECO:0000259" key="3">
    <source>
        <dbReference type="Pfam" id="PF07786"/>
    </source>
</evidence>
<sequence>MDPVISPDSKRIYVVDALRGFAVMAIMLVHFLEHFIYNSYPVASSPVMEAANQQFKDAFFFLFAGKSYTIFALLFGFTFAIQYRNQARKGRDFAGRFVWRMCLLVVFACLNAMFFPGGDVLLTFAIAGLLLVPCRRLKTSTLVILSLFFLAQPLEWVYAAAQWMDPGWAPPSLSVAESYASLKTAVDTGNFWVMARENLTVGQWASLAWGIEAGRLMQAPGLFLLGFVLGRQDFFLQNDRNAVFWTRGLLFSLAGTVAFYVVMSLPGLSAPLHTVFNMWHNVCFTGIWVAGFVLLYRLEYFRKVTVPLLTYGRMSLTNYVSQSMIGSLIFFPYALGLAPYCGYLTSFAIGCVAMIGQIWFCRWWLERHRYGVLEGLWHRATWMGAGKEPKPETR</sequence>
<dbReference type="InterPro" id="IPR007349">
    <property type="entry name" value="DUF418"/>
</dbReference>
<evidence type="ECO:0000256" key="1">
    <source>
        <dbReference type="SAM" id="Phobius"/>
    </source>
</evidence>
<dbReference type="RefSeq" id="WP_102715352.1">
    <property type="nucleotide sequence ID" value="NZ_PJKA01000013.1"/>
</dbReference>
<accession>A0A2N8HB70</accession>
<feature type="transmembrane region" description="Helical" evidence="1">
    <location>
        <begin position="344"/>
        <end position="365"/>
    </location>
</feature>
<feature type="transmembrane region" description="Helical" evidence="1">
    <location>
        <begin position="142"/>
        <end position="161"/>
    </location>
</feature>
<feature type="transmembrane region" description="Helical" evidence="1">
    <location>
        <begin position="120"/>
        <end position="137"/>
    </location>
</feature>
<dbReference type="Pfam" id="PF07786">
    <property type="entry name" value="HGSNAT_cat"/>
    <property type="match status" value="1"/>
</dbReference>
<dbReference type="PANTHER" id="PTHR30590">
    <property type="entry name" value="INNER MEMBRANE PROTEIN"/>
    <property type="match status" value="1"/>
</dbReference>
<dbReference type="Pfam" id="PF04235">
    <property type="entry name" value="DUF418"/>
    <property type="match status" value="1"/>
</dbReference>
<keyword evidence="1" id="KW-1133">Transmembrane helix</keyword>
<feature type="transmembrane region" description="Helical" evidence="1">
    <location>
        <begin position="242"/>
        <end position="263"/>
    </location>
</feature>
<evidence type="ECO:0000313" key="5">
    <source>
        <dbReference type="Proteomes" id="UP000236000"/>
    </source>
</evidence>
<dbReference type="PANTHER" id="PTHR30590:SF2">
    <property type="entry name" value="INNER MEMBRANE PROTEIN"/>
    <property type="match status" value="1"/>
</dbReference>
<feature type="domain" description="Heparan-alpha-glucosaminide N-acetyltransferase catalytic" evidence="3">
    <location>
        <begin position="11"/>
        <end position="154"/>
    </location>
</feature>
<feature type="transmembrane region" description="Helical" evidence="1">
    <location>
        <begin position="58"/>
        <end position="81"/>
    </location>
</feature>
<comment type="caution">
    <text evidence="4">The sequence shown here is derived from an EMBL/GenBank/DDBJ whole genome shotgun (WGS) entry which is preliminary data.</text>
</comment>
<evidence type="ECO:0000313" key="4">
    <source>
        <dbReference type="EMBL" id="PNC17111.1"/>
    </source>
</evidence>
<dbReference type="OrthoDB" id="9807744at2"/>
<keyword evidence="1" id="KW-0812">Transmembrane</keyword>
<dbReference type="AlphaFoldDB" id="A0A2N8HB70"/>
<organism evidence="4 5">
    <name type="scientific">Akkermansia muciniphila</name>
    <dbReference type="NCBI Taxonomy" id="239935"/>
    <lineage>
        <taxon>Bacteria</taxon>
        <taxon>Pseudomonadati</taxon>
        <taxon>Verrucomicrobiota</taxon>
        <taxon>Verrucomicrobiia</taxon>
        <taxon>Verrucomicrobiales</taxon>
        <taxon>Akkermansiaceae</taxon>
        <taxon>Akkermansia</taxon>
    </lineage>
</organism>
<protein>
    <recommendedName>
        <fullName evidence="6">DUF418 domain-containing protein</fullName>
    </recommendedName>
</protein>
<feature type="transmembrane region" description="Helical" evidence="1">
    <location>
        <begin position="319"/>
        <end position="338"/>
    </location>
</feature>
<proteinExistence type="predicted"/>
<feature type="transmembrane region" description="Helical" evidence="1">
    <location>
        <begin position="12"/>
        <end position="32"/>
    </location>
</feature>
<name>A0A2N8HB70_9BACT</name>
<keyword evidence="1" id="KW-0472">Membrane</keyword>
<gene>
    <name evidence="4" type="ORF">CXU22_10780</name>
</gene>
<dbReference type="EMBL" id="PJKA01000013">
    <property type="protein sequence ID" value="PNC17111.1"/>
    <property type="molecule type" value="Genomic_DNA"/>
</dbReference>